<sequence length="92" mass="10853">MKIDFTNIADMEDFYAALKEIITLPEYFGDNLDALFDFITGDAEMPLELEFENMSVDQLEDFEDLINTMEDAEEEVENFTFKYYLELYDDGE</sequence>
<dbReference type="InterPro" id="IPR035905">
    <property type="entry name" value="Barstar-like_sf"/>
</dbReference>
<protein>
    <submittedName>
        <fullName evidence="4">Ribonuclease inhibitor</fullName>
    </submittedName>
</protein>
<dbReference type="Gene3D" id="3.30.370.10">
    <property type="entry name" value="Barstar-like"/>
    <property type="match status" value="1"/>
</dbReference>
<keyword evidence="5" id="KW-1185">Reference proteome</keyword>
<gene>
    <name evidence="4" type="ORF">HNQ03_002323</name>
</gene>
<dbReference type="RefSeq" id="WP_173779808.1">
    <property type="nucleotide sequence ID" value="NZ_JABSNO010000018.1"/>
</dbReference>
<proteinExistence type="inferred from homology"/>
<evidence type="ECO:0000259" key="3">
    <source>
        <dbReference type="Pfam" id="PF01337"/>
    </source>
</evidence>
<keyword evidence="2" id="KW-0175">Coiled coil</keyword>
<dbReference type="InterPro" id="IPR000468">
    <property type="entry name" value="Barstar"/>
</dbReference>
<accession>A0A8J8G8F1</accession>
<feature type="domain" description="Barstar (barnase inhibitor)" evidence="3">
    <location>
        <begin position="2"/>
        <end position="83"/>
    </location>
</feature>
<feature type="coiled-coil region" evidence="2">
    <location>
        <begin position="55"/>
        <end position="82"/>
    </location>
</feature>
<evidence type="ECO:0000256" key="1">
    <source>
        <dbReference type="ARBA" id="ARBA00006845"/>
    </source>
</evidence>
<name>A0A8J8G8F1_9FLAO</name>
<dbReference type="EMBL" id="JABSNO010000018">
    <property type="protein sequence ID" value="NRS93236.1"/>
    <property type="molecule type" value="Genomic_DNA"/>
</dbReference>
<dbReference type="SUPFAM" id="SSF52038">
    <property type="entry name" value="Barstar-related"/>
    <property type="match status" value="1"/>
</dbReference>
<comment type="similarity">
    <text evidence="1">Belongs to the barstar family.</text>
</comment>
<evidence type="ECO:0000313" key="4">
    <source>
        <dbReference type="EMBL" id="NRS93236.1"/>
    </source>
</evidence>
<organism evidence="4 5">
    <name type="scientific">Frigoriflavimonas asaccharolytica</name>
    <dbReference type="NCBI Taxonomy" id="2735899"/>
    <lineage>
        <taxon>Bacteria</taxon>
        <taxon>Pseudomonadati</taxon>
        <taxon>Bacteroidota</taxon>
        <taxon>Flavobacteriia</taxon>
        <taxon>Flavobacteriales</taxon>
        <taxon>Weeksellaceae</taxon>
        <taxon>Frigoriflavimonas</taxon>
    </lineage>
</organism>
<dbReference type="Pfam" id="PF01337">
    <property type="entry name" value="Barstar"/>
    <property type="match status" value="1"/>
</dbReference>
<reference evidence="4" key="1">
    <citation type="submission" date="2020-05" db="EMBL/GenBank/DDBJ databases">
        <title>Genomic Encyclopedia of Type Strains, Phase IV (KMG-V): Genome sequencing to study the core and pangenomes of soil and plant-associated prokaryotes.</title>
        <authorList>
            <person name="Whitman W."/>
        </authorList>
    </citation>
    <scope>NUCLEOTIDE SEQUENCE</scope>
    <source>
        <strain evidence="4">16F</strain>
    </source>
</reference>
<dbReference type="AlphaFoldDB" id="A0A8J8G8F1"/>
<evidence type="ECO:0000256" key="2">
    <source>
        <dbReference type="SAM" id="Coils"/>
    </source>
</evidence>
<dbReference type="Proteomes" id="UP000610746">
    <property type="component" value="Unassembled WGS sequence"/>
</dbReference>
<evidence type="ECO:0000313" key="5">
    <source>
        <dbReference type="Proteomes" id="UP000610746"/>
    </source>
</evidence>
<comment type="caution">
    <text evidence="4">The sequence shown here is derived from an EMBL/GenBank/DDBJ whole genome shotgun (WGS) entry which is preliminary data.</text>
</comment>